<dbReference type="EMBL" id="JBHULU010000021">
    <property type="protein sequence ID" value="MFD2515639.1"/>
    <property type="molecule type" value="Genomic_DNA"/>
</dbReference>
<evidence type="ECO:0000313" key="3">
    <source>
        <dbReference type="Proteomes" id="UP001597544"/>
    </source>
</evidence>
<dbReference type="RefSeq" id="WP_377510772.1">
    <property type="nucleotide sequence ID" value="NZ_JBHULU010000021.1"/>
</dbReference>
<reference evidence="3" key="1">
    <citation type="journal article" date="2019" name="Int. J. Syst. Evol. Microbiol.">
        <title>The Global Catalogue of Microorganisms (GCM) 10K type strain sequencing project: providing services to taxonomists for standard genome sequencing and annotation.</title>
        <authorList>
            <consortium name="The Broad Institute Genomics Platform"/>
            <consortium name="The Broad Institute Genome Sequencing Center for Infectious Disease"/>
            <person name="Wu L."/>
            <person name="Ma J."/>
        </authorList>
    </citation>
    <scope>NUCLEOTIDE SEQUENCE [LARGE SCALE GENOMIC DNA]</scope>
    <source>
        <strain evidence="3">KCTC 42498</strain>
    </source>
</reference>
<evidence type="ECO:0000313" key="2">
    <source>
        <dbReference type="EMBL" id="MFD2515639.1"/>
    </source>
</evidence>
<accession>A0ABW5IPQ0</accession>
<dbReference type="InterPro" id="IPR001296">
    <property type="entry name" value="Glyco_trans_1"/>
</dbReference>
<proteinExistence type="predicted"/>
<keyword evidence="2" id="KW-0328">Glycosyltransferase</keyword>
<keyword evidence="3" id="KW-1185">Reference proteome</keyword>
<gene>
    <name evidence="2" type="ORF">ACFSRY_17325</name>
</gene>
<protein>
    <submittedName>
        <fullName evidence="2">Glycosyltransferase</fullName>
        <ecNumber evidence="2">2.4.-.-</ecNumber>
    </submittedName>
</protein>
<sequence length="410" mass="46502">MKVLHISTYPWGGAFNGTYRLHKALLSSGIDSKILVNHEPINANLDNVHIYNTPKVKTTYFNRLTTKLGFPTTFCQKKSFYSSTHSPNYEIITFPFSDYDITNSIHYKNADVINIHWIADFLDYKSFFKKVNKPIAWTLRDLSPLQGIFHYEEDITRNIDTLGDVEGMFTSYKRDAIKRAKVPISVIGISNWITKQSKSNKIFEGFPHHTIPNCINVDDFPLLEKAEAKRKLNIKADKIIFSFASDDLLNPRKGLDLLYEAILRLPMLEDVEVLTFGGGTPPVFPLQVIHRHFGHLGTKDLGTVMCASDAFIFPTREEALGNVMLEAMACGTPVIGTKVGGLVDVIKPGFNGIFLDEISSENLSLSMMKFIEVKESFCSEAIREFIVENFSEKNIVEQYMHVYKSLLNSY</sequence>
<organism evidence="2 3">
    <name type="scientific">Pontibacter locisalis</name>
    <dbReference type="NCBI Taxonomy" id="1719035"/>
    <lineage>
        <taxon>Bacteria</taxon>
        <taxon>Pseudomonadati</taxon>
        <taxon>Bacteroidota</taxon>
        <taxon>Cytophagia</taxon>
        <taxon>Cytophagales</taxon>
        <taxon>Hymenobacteraceae</taxon>
        <taxon>Pontibacter</taxon>
    </lineage>
</organism>
<keyword evidence="2" id="KW-0808">Transferase</keyword>
<dbReference type="PANTHER" id="PTHR12526:SF637">
    <property type="entry name" value="GLYCOSYLTRANSFERASE EPSF-RELATED"/>
    <property type="match status" value="1"/>
</dbReference>
<comment type="caution">
    <text evidence="2">The sequence shown here is derived from an EMBL/GenBank/DDBJ whole genome shotgun (WGS) entry which is preliminary data.</text>
</comment>
<dbReference type="PANTHER" id="PTHR12526">
    <property type="entry name" value="GLYCOSYLTRANSFERASE"/>
    <property type="match status" value="1"/>
</dbReference>
<dbReference type="Gene3D" id="3.40.50.2000">
    <property type="entry name" value="Glycogen Phosphorylase B"/>
    <property type="match status" value="2"/>
</dbReference>
<name>A0ABW5IPQ0_9BACT</name>
<dbReference type="Proteomes" id="UP001597544">
    <property type="component" value="Unassembled WGS sequence"/>
</dbReference>
<dbReference type="Pfam" id="PF00534">
    <property type="entry name" value="Glycos_transf_1"/>
    <property type="match status" value="1"/>
</dbReference>
<dbReference type="GO" id="GO:0016757">
    <property type="term" value="F:glycosyltransferase activity"/>
    <property type="evidence" value="ECO:0007669"/>
    <property type="project" value="UniProtKB-KW"/>
</dbReference>
<evidence type="ECO:0000259" key="1">
    <source>
        <dbReference type="Pfam" id="PF00534"/>
    </source>
</evidence>
<dbReference type="EC" id="2.4.-.-" evidence="2"/>
<feature type="domain" description="Glycosyl transferase family 1" evidence="1">
    <location>
        <begin position="225"/>
        <end position="374"/>
    </location>
</feature>
<dbReference type="SUPFAM" id="SSF53756">
    <property type="entry name" value="UDP-Glycosyltransferase/glycogen phosphorylase"/>
    <property type="match status" value="1"/>
</dbReference>